<feature type="domain" description="Peptidase S9 prolyl oligopeptidase catalytic" evidence="3">
    <location>
        <begin position="215"/>
        <end position="277"/>
    </location>
</feature>
<evidence type="ECO:0000313" key="6">
    <source>
        <dbReference type="Proteomes" id="UP001368500"/>
    </source>
</evidence>
<dbReference type="GO" id="GO:0016787">
    <property type="term" value="F:hydrolase activity"/>
    <property type="evidence" value="ECO:0007669"/>
    <property type="project" value="UniProtKB-KW"/>
</dbReference>
<dbReference type="Pfam" id="PF20434">
    <property type="entry name" value="BD-FAE"/>
    <property type="match status" value="1"/>
</dbReference>
<reference evidence="5 6" key="1">
    <citation type="submission" date="2024-04" db="EMBL/GenBank/DDBJ databases">
        <title>Novel species of the genus Ideonella isolated from streams.</title>
        <authorList>
            <person name="Lu H."/>
        </authorList>
    </citation>
    <scope>NUCLEOTIDE SEQUENCE [LARGE SCALE GENOMIC DNA]</scope>
    <source>
        <strain evidence="5 6">BYS139W</strain>
    </source>
</reference>
<dbReference type="PANTHER" id="PTHR48081:SF30">
    <property type="entry name" value="ACETYL-HYDROLASE LIPR-RELATED"/>
    <property type="match status" value="1"/>
</dbReference>
<evidence type="ECO:0000313" key="5">
    <source>
        <dbReference type="EMBL" id="MEK8027042.1"/>
    </source>
</evidence>
<feature type="domain" description="BD-FAE-like" evidence="4">
    <location>
        <begin position="75"/>
        <end position="169"/>
    </location>
</feature>
<organism evidence="5 6">
    <name type="scientific">Pseudaquabacterium rugosum</name>
    <dbReference type="NCBI Taxonomy" id="2984194"/>
    <lineage>
        <taxon>Bacteria</taxon>
        <taxon>Pseudomonadati</taxon>
        <taxon>Pseudomonadota</taxon>
        <taxon>Betaproteobacteria</taxon>
        <taxon>Burkholderiales</taxon>
        <taxon>Sphaerotilaceae</taxon>
        <taxon>Pseudaquabacterium</taxon>
    </lineage>
</organism>
<evidence type="ECO:0000259" key="4">
    <source>
        <dbReference type="Pfam" id="PF20434"/>
    </source>
</evidence>
<dbReference type="SUPFAM" id="SSF53474">
    <property type="entry name" value="alpha/beta-Hydrolases"/>
    <property type="match status" value="1"/>
</dbReference>
<comment type="similarity">
    <text evidence="1">Belongs to the 'GDXG' lipolytic enzyme family.</text>
</comment>
<dbReference type="Gene3D" id="3.40.50.1820">
    <property type="entry name" value="alpha/beta hydrolase"/>
    <property type="match status" value="1"/>
</dbReference>
<protein>
    <submittedName>
        <fullName evidence="5">Alpha/beta hydrolase</fullName>
    </submittedName>
</protein>
<evidence type="ECO:0000256" key="2">
    <source>
        <dbReference type="ARBA" id="ARBA00022801"/>
    </source>
</evidence>
<evidence type="ECO:0000259" key="3">
    <source>
        <dbReference type="Pfam" id="PF00326"/>
    </source>
</evidence>
<comment type="caution">
    <text evidence="5">The sequence shown here is derived from an EMBL/GenBank/DDBJ whole genome shotgun (WGS) entry which is preliminary data.</text>
</comment>
<dbReference type="EMBL" id="JBBUTF010000012">
    <property type="protein sequence ID" value="MEK8027042.1"/>
    <property type="molecule type" value="Genomic_DNA"/>
</dbReference>
<dbReference type="InterPro" id="IPR029058">
    <property type="entry name" value="AB_hydrolase_fold"/>
</dbReference>
<name>A0ABU9BAV6_9BURK</name>
<dbReference type="InterPro" id="IPR050300">
    <property type="entry name" value="GDXG_lipolytic_enzyme"/>
</dbReference>
<dbReference type="RefSeq" id="WP_341374823.1">
    <property type="nucleotide sequence ID" value="NZ_JBBUTF010000012.1"/>
</dbReference>
<dbReference type="Pfam" id="PF00326">
    <property type="entry name" value="Peptidase_S9"/>
    <property type="match status" value="1"/>
</dbReference>
<proteinExistence type="inferred from homology"/>
<dbReference type="Proteomes" id="UP001368500">
    <property type="component" value="Unassembled WGS sequence"/>
</dbReference>
<keyword evidence="6" id="KW-1185">Reference proteome</keyword>
<keyword evidence="2 5" id="KW-0378">Hydrolase</keyword>
<evidence type="ECO:0000256" key="1">
    <source>
        <dbReference type="ARBA" id="ARBA00010515"/>
    </source>
</evidence>
<accession>A0ABU9BAV6</accession>
<dbReference type="PANTHER" id="PTHR48081">
    <property type="entry name" value="AB HYDROLASE SUPERFAMILY PROTEIN C4A8.06C"/>
    <property type="match status" value="1"/>
</dbReference>
<sequence length="310" mass="33185">MSAPASRRGRRLRCLVWTLGLGLAAAAVIAGLLQAGIGHGTRLDALRRGPDLSVAYAPQRGDDLRLDIFRARGPRPSAQAPLLLLVHGGGWETGDRRQFHPQCRIWSARGLDCVTVGYRVRSRHGSTPADALQDLRDAVRHLRRHHRALGLAMPRLVVGGGSAGGHLAAGLAAPLPWPDPQADPAAPTRPDAVVLYNPMLDLSPGMPDHAPVAAHWQALSPMHQLRAGGPPTLVMSGDRDPEVAVATVERYVARLRTLGVPARAVIYPGAVHGFFNPGAWPWGPRQAGFEATTDEVWRFLAEQGWVPAGG</sequence>
<gene>
    <name evidence="5" type="ORF">AACH11_13820</name>
</gene>
<dbReference type="InterPro" id="IPR001375">
    <property type="entry name" value="Peptidase_S9_cat"/>
</dbReference>
<dbReference type="InterPro" id="IPR049492">
    <property type="entry name" value="BD-FAE-like_dom"/>
</dbReference>